<keyword evidence="1" id="KW-0812">Transmembrane</keyword>
<dbReference type="EMBL" id="MBFR01000048">
    <property type="protein sequence ID" value="PVU95717.1"/>
    <property type="molecule type" value="Genomic_DNA"/>
</dbReference>
<organism evidence="3 4">
    <name type="scientific">Smittium simulii</name>
    <dbReference type="NCBI Taxonomy" id="133385"/>
    <lineage>
        <taxon>Eukaryota</taxon>
        <taxon>Fungi</taxon>
        <taxon>Fungi incertae sedis</taxon>
        <taxon>Zoopagomycota</taxon>
        <taxon>Kickxellomycotina</taxon>
        <taxon>Harpellomycetes</taxon>
        <taxon>Harpellales</taxon>
        <taxon>Legeriomycetaceae</taxon>
        <taxon>Smittium</taxon>
    </lineage>
</organism>
<dbReference type="STRING" id="133385.A0A2T9YTP4"/>
<evidence type="ECO:0000256" key="1">
    <source>
        <dbReference type="SAM" id="Phobius"/>
    </source>
</evidence>
<dbReference type="Proteomes" id="UP000245383">
    <property type="component" value="Unassembled WGS sequence"/>
</dbReference>
<comment type="caution">
    <text evidence="3">The sequence shown here is derived from an EMBL/GenBank/DDBJ whole genome shotgun (WGS) entry which is preliminary data.</text>
</comment>
<feature type="transmembrane region" description="Helical" evidence="1">
    <location>
        <begin position="101"/>
        <end position="120"/>
    </location>
</feature>
<keyword evidence="1" id="KW-0472">Membrane</keyword>
<name>A0A2T9YTP4_9FUNG</name>
<evidence type="ECO:0000259" key="2">
    <source>
        <dbReference type="Pfam" id="PF24841"/>
    </source>
</evidence>
<dbReference type="AlphaFoldDB" id="A0A2T9YTP4"/>
<accession>A0A2T9YTP4</accession>
<protein>
    <recommendedName>
        <fullName evidence="2">DUF7719 domain-containing protein</fullName>
    </recommendedName>
</protein>
<feature type="domain" description="DUF7719" evidence="2">
    <location>
        <begin position="130"/>
        <end position="191"/>
    </location>
</feature>
<dbReference type="Pfam" id="PF24841">
    <property type="entry name" value="DUF7719"/>
    <property type="match status" value="1"/>
</dbReference>
<dbReference type="PANTHER" id="PTHR37846">
    <property type="entry name" value="YALI0B21296P"/>
    <property type="match status" value="1"/>
</dbReference>
<sequence>MSKNSSLPENKPKHLIDLIPERKLLQNKKIAQFLEQDRNKNINDEADSSTHSDSDNTTEEPFQFSTFANSVFYSLALLFIYATFLVLVHQQYGLQIEFSDILRQTFSAAPSILIFVYFTFTLTQFRLSKFLYIIFASFFGCYFIHLNLHSPRLGVMKRTPGLITLWIYLIMLLDMRATLINIFCVGVFWMVDPFKKQW</sequence>
<evidence type="ECO:0000313" key="3">
    <source>
        <dbReference type="EMBL" id="PVU95717.1"/>
    </source>
</evidence>
<keyword evidence="1" id="KW-1133">Transmembrane helix</keyword>
<reference evidence="3 4" key="1">
    <citation type="journal article" date="2018" name="MBio">
        <title>Comparative Genomics Reveals the Core Gene Toolbox for the Fungus-Insect Symbiosis.</title>
        <authorList>
            <person name="Wang Y."/>
            <person name="Stata M."/>
            <person name="Wang W."/>
            <person name="Stajich J.E."/>
            <person name="White M.M."/>
            <person name="Moncalvo J.M."/>
        </authorList>
    </citation>
    <scope>NUCLEOTIDE SEQUENCE [LARGE SCALE GENOMIC DNA]</scope>
    <source>
        <strain evidence="3 4">SWE-8-4</strain>
    </source>
</reference>
<feature type="transmembrane region" description="Helical" evidence="1">
    <location>
        <begin position="127"/>
        <end position="145"/>
    </location>
</feature>
<evidence type="ECO:0000313" key="4">
    <source>
        <dbReference type="Proteomes" id="UP000245383"/>
    </source>
</evidence>
<feature type="transmembrane region" description="Helical" evidence="1">
    <location>
        <begin position="165"/>
        <end position="191"/>
    </location>
</feature>
<dbReference type="InterPro" id="IPR056136">
    <property type="entry name" value="DUF7719"/>
</dbReference>
<gene>
    <name evidence="3" type="ORF">BB561_001648</name>
</gene>
<dbReference type="PANTHER" id="PTHR37846:SF1">
    <property type="entry name" value="DEACETYLASE-LIKE PROTEIN"/>
    <property type="match status" value="1"/>
</dbReference>
<proteinExistence type="predicted"/>
<feature type="transmembrane region" description="Helical" evidence="1">
    <location>
        <begin position="71"/>
        <end position="89"/>
    </location>
</feature>
<dbReference type="OrthoDB" id="5597489at2759"/>
<keyword evidence="4" id="KW-1185">Reference proteome</keyword>